<keyword evidence="1" id="KW-1133">Transmembrane helix</keyword>
<evidence type="ECO:0000313" key="2">
    <source>
        <dbReference type="Proteomes" id="UP000035680"/>
    </source>
</evidence>
<reference evidence="2" key="1">
    <citation type="submission" date="2014-07" db="EMBL/GenBank/DDBJ databases">
        <authorList>
            <person name="Martin A.A"/>
            <person name="De Silva N."/>
        </authorList>
    </citation>
    <scope>NUCLEOTIDE SEQUENCE</scope>
</reference>
<proteinExistence type="predicted"/>
<keyword evidence="1" id="KW-0472">Membrane</keyword>
<keyword evidence="1" id="KW-0812">Transmembrane</keyword>
<evidence type="ECO:0000313" key="3">
    <source>
        <dbReference type="WBParaSite" id="SVE_0346100.1"/>
    </source>
</evidence>
<name>A0A0K0F3S7_STRVS</name>
<reference evidence="3" key="2">
    <citation type="submission" date="2015-08" db="UniProtKB">
        <authorList>
            <consortium name="WormBaseParasite"/>
        </authorList>
    </citation>
    <scope>IDENTIFICATION</scope>
</reference>
<dbReference type="AlphaFoldDB" id="A0A0K0F3S7"/>
<keyword evidence="2" id="KW-1185">Reference proteome</keyword>
<dbReference type="Proteomes" id="UP000035680">
    <property type="component" value="Unassembled WGS sequence"/>
</dbReference>
<evidence type="ECO:0000256" key="1">
    <source>
        <dbReference type="SAM" id="Phobius"/>
    </source>
</evidence>
<feature type="transmembrane region" description="Helical" evidence="1">
    <location>
        <begin position="221"/>
        <end position="240"/>
    </location>
</feature>
<organism evidence="2 3">
    <name type="scientific">Strongyloides venezuelensis</name>
    <name type="common">Threadworm</name>
    <dbReference type="NCBI Taxonomy" id="75913"/>
    <lineage>
        <taxon>Eukaryota</taxon>
        <taxon>Metazoa</taxon>
        <taxon>Ecdysozoa</taxon>
        <taxon>Nematoda</taxon>
        <taxon>Chromadorea</taxon>
        <taxon>Rhabditida</taxon>
        <taxon>Tylenchina</taxon>
        <taxon>Panagrolaimomorpha</taxon>
        <taxon>Strongyloidoidea</taxon>
        <taxon>Strongyloididae</taxon>
        <taxon>Strongyloides</taxon>
    </lineage>
</organism>
<sequence length="243" mass="28215">MTNTSRNKEIININNEILAYLKANTSVIEDLIKQMIHQSSETKDFLLKVDTFLEHSNEVKNSIEMFQEEIKTLNNNFIALISANNSLILEEDKNNLSMSIKHLINFLEKANFMKKEIQTKQDETSTLFFQQFLQLQQQQQQQIINLQQQILQQNNLTLSLKEVIDSSILKLFQQFSHEGHCNCMINNKIFHALKDNIAAMKEETSSKNKGQENNNYSFSDVIIFEVSCFILGIALYLIIIDLF</sequence>
<accession>A0A0K0F3S7</accession>
<protein>
    <submittedName>
        <fullName evidence="3">Transmembrane protein</fullName>
    </submittedName>
</protein>
<dbReference type="WBParaSite" id="SVE_0346100.1">
    <property type="protein sequence ID" value="SVE_0346100.1"/>
    <property type="gene ID" value="SVE_0346100"/>
</dbReference>